<dbReference type="EMBL" id="JAUSVX010000010">
    <property type="protein sequence ID" value="MDQ0471900.1"/>
    <property type="molecule type" value="Genomic_DNA"/>
</dbReference>
<dbReference type="Pfam" id="PF05015">
    <property type="entry name" value="HigB-like_toxin"/>
    <property type="match status" value="1"/>
</dbReference>
<evidence type="ECO:0000313" key="2">
    <source>
        <dbReference type="Proteomes" id="UP001242480"/>
    </source>
</evidence>
<sequence>MTRVEDLRVPPGNRLHKLAGDRVGQWSISVNDQWRICFNWRDGDAYDVEFVDYH</sequence>
<dbReference type="Gene3D" id="3.30.2310.20">
    <property type="entry name" value="RelE-like"/>
    <property type="match status" value="1"/>
</dbReference>
<dbReference type="SUPFAM" id="SSF143011">
    <property type="entry name" value="RelE-like"/>
    <property type="match status" value="1"/>
</dbReference>
<comment type="caution">
    <text evidence="1">The sequence shown here is derived from an EMBL/GenBank/DDBJ whole genome shotgun (WGS) entry which is preliminary data.</text>
</comment>
<dbReference type="PANTHER" id="PTHR40266">
    <property type="entry name" value="TOXIN HIGB-1"/>
    <property type="match status" value="1"/>
</dbReference>
<reference evidence="1 2" key="1">
    <citation type="submission" date="2023-07" db="EMBL/GenBank/DDBJ databases">
        <title>Genomic Encyclopedia of Type Strains, Phase IV (KMG-IV): sequencing the most valuable type-strain genomes for metagenomic binning, comparative biology and taxonomic classification.</title>
        <authorList>
            <person name="Goeker M."/>
        </authorList>
    </citation>
    <scope>NUCLEOTIDE SEQUENCE [LARGE SCALE GENOMIC DNA]</scope>
    <source>
        <strain evidence="1 2">DSM 19619</strain>
    </source>
</reference>
<accession>A0ABU0JE48</accession>
<dbReference type="InterPro" id="IPR035093">
    <property type="entry name" value="RelE/ParE_toxin_dom_sf"/>
</dbReference>
<evidence type="ECO:0000313" key="1">
    <source>
        <dbReference type="EMBL" id="MDQ0471900.1"/>
    </source>
</evidence>
<organism evidence="1 2">
    <name type="scientific">Labrys wisconsinensis</name>
    <dbReference type="NCBI Taxonomy" id="425677"/>
    <lineage>
        <taxon>Bacteria</taxon>
        <taxon>Pseudomonadati</taxon>
        <taxon>Pseudomonadota</taxon>
        <taxon>Alphaproteobacteria</taxon>
        <taxon>Hyphomicrobiales</taxon>
        <taxon>Xanthobacteraceae</taxon>
        <taxon>Labrys</taxon>
    </lineage>
</organism>
<dbReference type="InterPro" id="IPR007711">
    <property type="entry name" value="HigB-1"/>
</dbReference>
<name>A0ABU0JE48_9HYPH</name>
<dbReference type="Proteomes" id="UP001242480">
    <property type="component" value="Unassembled WGS sequence"/>
</dbReference>
<protein>
    <submittedName>
        <fullName evidence="1">Plasmid maintenance system killer protein</fullName>
    </submittedName>
</protein>
<keyword evidence="2" id="KW-1185">Reference proteome</keyword>
<proteinExistence type="predicted"/>
<dbReference type="PANTHER" id="PTHR40266:SF2">
    <property type="entry name" value="TOXIN HIGB-1"/>
    <property type="match status" value="1"/>
</dbReference>
<gene>
    <name evidence="1" type="ORF">QO011_004927</name>
</gene>